<dbReference type="GO" id="GO:0042276">
    <property type="term" value="P:error-prone translesion synthesis"/>
    <property type="evidence" value="ECO:0007669"/>
    <property type="project" value="TreeGrafter"/>
</dbReference>
<protein>
    <submittedName>
        <fullName evidence="6">DUF4113 domain-containing protein</fullName>
    </submittedName>
</protein>
<evidence type="ECO:0000256" key="2">
    <source>
        <dbReference type="ARBA" id="ARBA00022763"/>
    </source>
</evidence>
<evidence type="ECO:0000256" key="4">
    <source>
        <dbReference type="ARBA" id="ARBA00023204"/>
    </source>
</evidence>
<keyword evidence="2" id="KW-0227">DNA damage</keyword>
<keyword evidence="4" id="KW-0234">DNA repair</keyword>
<dbReference type="InterPro" id="IPR001126">
    <property type="entry name" value="UmuC"/>
</dbReference>
<accession>A0A6I3S1I9</accession>
<dbReference type="Proteomes" id="UP000462362">
    <property type="component" value="Unassembled WGS sequence"/>
</dbReference>
<evidence type="ECO:0000256" key="3">
    <source>
        <dbReference type="ARBA" id="ARBA00023199"/>
    </source>
</evidence>
<sequence>MQVFALVDGNSFFASCEKVFRPDLTDRPVIVLSNNDGCVVARSKEAKKLGIKMCQPYFQIEEFCIRENVAVFSSNYELYANLSGRMMSTIASQVACIDPYSIDECFANMSGYEGLGTDLTQLGFQIKDKVFKDVGIPTCVGIAPTKTLAKYCNHLAKHYAGLKGVCNWLDLTPQRQAKALACEPVSEIWGVGRRYTEHLGKMGIRTALDLARADAEAIRDRFGITLSMTVRELQGTSCIPLELVKPKRQQIMRSRSFSHLVCDKDDLLGAITFHAQECGRTLRREGTVAHTVGIVLNTNPFRLQDVQQHAYPCVGLPYPISDTNTIIHYARRLLNQTYRRDCLYKRAGVYVGEVVPKGSVTKDLFEETETEQQQIICELMDSINTRYGKNTLCFAASKLGKDAWEMSRARLSPGYTTCWKDLPRIGPLLMETVPF</sequence>
<dbReference type="Gene3D" id="1.10.150.20">
    <property type="entry name" value="5' to 3' exonuclease, C-terminal subdomain"/>
    <property type="match status" value="1"/>
</dbReference>
<organism evidence="6 7">
    <name type="scientific">Parasutterella excrementihominis</name>
    <dbReference type="NCBI Taxonomy" id="487175"/>
    <lineage>
        <taxon>Bacteria</taxon>
        <taxon>Pseudomonadati</taxon>
        <taxon>Pseudomonadota</taxon>
        <taxon>Betaproteobacteria</taxon>
        <taxon>Burkholderiales</taxon>
        <taxon>Sutterellaceae</taxon>
        <taxon>Parasutterella</taxon>
    </lineage>
</organism>
<evidence type="ECO:0000313" key="6">
    <source>
        <dbReference type="EMBL" id="MTU43521.1"/>
    </source>
</evidence>
<dbReference type="Pfam" id="PF00817">
    <property type="entry name" value="IMS"/>
    <property type="match status" value="1"/>
</dbReference>
<dbReference type="RefSeq" id="WP_155168081.1">
    <property type="nucleotide sequence ID" value="NZ_WNCA01000016.1"/>
</dbReference>
<comment type="caution">
    <text evidence="6">The sequence shown here is derived from an EMBL/GenBank/DDBJ whole genome shotgun (WGS) entry which is preliminary data.</text>
</comment>
<dbReference type="Gene3D" id="3.30.1490.100">
    <property type="entry name" value="DNA polymerase, Y-family, little finger domain"/>
    <property type="match status" value="1"/>
</dbReference>
<dbReference type="InterPro" id="IPR017961">
    <property type="entry name" value="DNA_pol_Y-fam_little_finger"/>
</dbReference>
<dbReference type="Gene3D" id="3.30.70.270">
    <property type="match status" value="1"/>
</dbReference>
<dbReference type="GO" id="GO:0005829">
    <property type="term" value="C:cytosol"/>
    <property type="evidence" value="ECO:0007669"/>
    <property type="project" value="TreeGrafter"/>
</dbReference>
<reference evidence="6 7" key="1">
    <citation type="journal article" date="2019" name="Nat. Med.">
        <title>A library of human gut bacterial isolates paired with longitudinal multiomics data enables mechanistic microbiome research.</title>
        <authorList>
            <person name="Poyet M."/>
            <person name="Groussin M."/>
            <person name="Gibbons S.M."/>
            <person name="Avila-Pacheco J."/>
            <person name="Jiang X."/>
            <person name="Kearney S.M."/>
            <person name="Perrotta A.R."/>
            <person name="Berdy B."/>
            <person name="Zhao S."/>
            <person name="Lieberman T.D."/>
            <person name="Swanson P.K."/>
            <person name="Smith M."/>
            <person name="Roesemann S."/>
            <person name="Alexander J.E."/>
            <person name="Rich S.A."/>
            <person name="Livny J."/>
            <person name="Vlamakis H."/>
            <person name="Clish C."/>
            <person name="Bullock K."/>
            <person name="Deik A."/>
            <person name="Scott J."/>
            <person name="Pierce K.A."/>
            <person name="Xavier R.J."/>
            <person name="Alm E.J."/>
        </authorList>
    </citation>
    <scope>NUCLEOTIDE SEQUENCE [LARGE SCALE GENOMIC DNA]</scope>
    <source>
        <strain evidence="6 7">BIOML-A2</strain>
    </source>
</reference>
<dbReference type="GO" id="GO:0009432">
    <property type="term" value="P:SOS response"/>
    <property type="evidence" value="ECO:0007669"/>
    <property type="project" value="UniProtKB-KW"/>
</dbReference>
<dbReference type="GO" id="GO:0003887">
    <property type="term" value="F:DNA-directed DNA polymerase activity"/>
    <property type="evidence" value="ECO:0007669"/>
    <property type="project" value="TreeGrafter"/>
</dbReference>
<evidence type="ECO:0000256" key="1">
    <source>
        <dbReference type="ARBA" id="ARBA00010945"/>
    </source>
</evidence>
<evidence type="ECO:0000256" key="5">
    <source>
        <dbReference type="ARBA" id="ARBA00023236"/>
    </source>
</evidence>
<dbReference type="EMBL" id="WNCL01000020">
    <property type="protein sequence ID" value="MTU43521.1"/>
    <property type="molecule type" value="Genomic_DNA"/>
</dbReference>
<dbReference type="InterPro" id="IPR043502">
    <property type="entry name" value="DNA/RNA_pol_sf"/>
</dbReference>
<proteinExistence type="inferred from homology"/>
<comment type="similarity">
    <text evidence="1">Belongs to the DNA polymerase type-Y family.</text>
</comment>
<dbReference type="GO" id="GO:0006281">
    <property type="term" value="P:DNA repair"/>
    <property type="evidence" value="ECO:0007669"/>
    <property type="project" value="UniProtKB-KW"/>
</dbReference>
<keyword evidence="3" id="KW-0741">SOS mutagenesis</keyword>
<dbReference type="Pfam" id="PF11799">
    <property type="entry name" value="IMS_C"/>
    <property type="match status" value="1"/>
</dbReference>
<dbReference type="Gene3D" id="3.40.1170.60">
    <property type="match status" value="1"/>
</dbReference>
<dbReference type="InterPro" id="IPR043128">
    <property type="entry name" value="Rev_trsase/Diguanyl_cyclase"/>
</dbReference>
<gene>
    <name evidence="6" type="ORF">GMD42_07765</name>
</gene>
<dbReference type="PROSITE" id="PS50173">
    <property type="entry name" value="UMUC"/>
    <property type="match status" value="1"/>
</dbReference>
<dbReference type="CDD" id="cd01700">
    <property type="entry name" value="PolY_Pol_V_umuC"/>
    <property type="match status" value="1"/>
</dbReference>
<dbReference type="SUPFAM" id="SSF100879">
    <property type="entry name" value="Lesion bypass DNA polymerase (Y-family), little finger domain"/>
    <property type="match status" value="1"/>
</dbReference>
<dbReference type="PANTHER" id="PTHR11076">
    <property type="entry name" value="DNA REPAIR POLYMERASE UMUC / TRANSFERASE FAMILY MEMBER"/>
    <property type="match status" value="1"/>
</dbReference>
<name>A0A6I3S1I9_9BURK</name>
<evidence type="ECO:0000313" key="7">
    <source>
        <dbReference type="Proteomes" id="UP000462362"/>
    </source>
</evidence>
<dbReference type="Pfam" id="PF13438">
    <property type="entry name" value="DUF4113"/>
    <property type="match status" value="1"/>
</dbReference>
<dbReference type="PANTHER" id="PTHR11076:SF34">
    <property type="entry name" value="PROTEIN UMUC"/>
    <property type="match status" value="1"/>
</dbReference>
<dbReference type="InterPro" id="IPR036775">
    <property type="entry name" value="DNA_pol_Y-fam_lit_finger_sf"/>
</dbReference>
<dbReference type="SUPFAM" id="SSF56672">
    <property type="entry name" value="DNA/RNA polymerases"/>
    <property type="match status" value="1"/>
</dbReference>
<dbReference type="GO" id="GO:0003684">
    <property type="term" value="F:damaged DNA binding"/>
    <property type="evidence" value="ECO:0007669"/>
    <property type="project" value="InterPro"/>
</dbReference>
<dbReference type="InterPro" id="IPR050116">
    <property type="entry name" value="DNA_polymerase-Y"/>
</dbReference>
<keyword evidence="5" id="KW-0742">SOS response</keyword>
<dbReference type="InterPro" id="IPR025188">
    <property type="entry name" value="DUF4113"/>
</dbReference>
<dbReference type="AlphaFoldDB" id="A0A6I3S1I9"/>